<proteinExistence type="predicted"/>
<comment type="caution">
    <text evidence="1">The sequence shown here is derived from an EMBL/GenBank/DDBJ whole genome shotgun (WGS) entry which is preliminary data.</text>
</comment>
<organism evidence="1 2">
    <name type="scientific">Thalassotalea litorea</name>
    <dbReference type="NCBI Taxonomy" id="2020715"/>
    <lineage>
        <taxon>Bacteria</taxon>
        <taxon>Pseudomonadati</taxon>
        <taxon>Pseudomonadota</taxon>
        <taxon>Gammaproteobacteria</taxon>
        <taxon>Alteromonadales</taxon>
        <taxon>Colwelliaceae</taxon>
        <taxon>Thalassotalea</taxon>
    </lineage>
</organism>
<accession>A0A5R9IJ28</accession>
<reference evidence="1 2" key="1">
    <citation type="submission" date="2019-05" db="EMBL/GenBank/DDBJ databases">
        <title>Genome sequences of Thalassotalea litorea 1K03283.</title>
        <authorList>
            <person name="Zhang D."/>
        </authorList>
    </citation>
    <scope>NUCLEOTIDE SEQUENCE [LARGE SCALE GENOMIC DNA]</scope>
    <source>
        <strain evidence="1 2">MCCC 1K03283</strain>
    </source>
</reference>
<keyword evidence="1" id="KW-0503">Monooxygenase</keyword>
<dbReference type="Gene3D" id="3.30.70.100">
    <property type="match status" value="1"/>
</dbReference>
<sequence length="96" mass="11343">MYAVIFTATMKLVDDEYLQMANQLRELAFSEFGCLEFTSSTEGEKEIAISYWPTKQHILNWKQHPLHQTAQALGKSRWYQNYRVQVVKIEHEYGNL</sequence>
<keyword evidence="2" id="KW-1185">Reference proteome</keyword>
<keyword evidence="1" id="KW-0560">Oxidoreductase</keyword>
<dbReference type="RefSeq" id="WP_138321072.1">
    <property type="nucleotide sequence ID" value="NZ_VCBC01000017.1"/>
</dbReference>
<dbReference type="EMBL" id="VCBC01000017">
    <property type="protein sequence ID" value="TLU61287.1"/>
    <property type="molecule type" value="Genomic_DNA"/>
</dbReference>
<dbReference type="InterPro" id="IPR052936">
    <property type="entry name" value="Jasmonate_Hydroxylase-like"/>
</dbReference>
<evidence type="ECO:0000313" key="2">
    <source>
        <dbReference type="Proteomes" id="UP000307790"/>
    </source>
</evidence>
<dbReference type="SUPFAM" id="SSF54909">
    <property type="entry name" value="Dimeric alpha+beta barrel"/>
    <property type="match status" value="1"/>
</dbReference>
<gene>
    <name evidence="1" type="ORF">FE810_14850</name>
</gene>
<dbReference type="PANTHER" id="PTHR37811">
    <property type="entry name" value="BLL5343 PROTEIN"/>
    <property type="match status" value="1"/>
</dbReference>
<protein>
    <submittedName>
        <fullName evidence="1">Antibiotic biosynthesis monooxygenase</fullName>
    </submittedName>
</protein>
<name>A0A5R9IJ28_9GAMM</name>
<dbReference type="PANTHER" id="PTHR37811:SF2">
    <property type="entry name" value="ABM DOMAIN-CONTAINING PROTEIN"/>
    <property type="match status" value="1"/>
</dbReference>
<dbReference type="GO" id="GO:0004497">
    <property type="term" value="F:monooxygenase activity"/>
    <property type="evidence" value="ECO:0007669"/>
    <property type="project" value="UniProtKB-KW"/>
</dbReference>
<evidence type="ECO:0000313" key="1">
    <source>
        <dbReference type="EMBL" id="TLU61287.1"/>
    </source>
</evidence>
<dbReference type="AlphaFoldDB" id="A0A5R9IJ28"/>
<dbReference type="InterPro" id="IPR011008">
    <property type="entry name" value="Dimeric_a/b-barrel"/>
</dbReference>
<dbReference type="OrthoDB" id="9797060at2"/>
<dbReference type="Proteomes" id="UP000307790">
    <property type="component" value="Unassembled WGS sequence"/>
</dbReference>